<keyword evidence="3" id="KW-1185">Reference proteome</keyword>
<dbReference type="AlphaFoldDB" id="A0AA41Q2Y4"/>
<evidence type="ECO:0000313" key="3">
    <source>
        <dbReference type="Proteomes" id="UP001165378"/>
    </source>
</evidence>
<dbReference type="GO" id="GO:0051920">
    <property type="term" value="F:peroxiredoxin activity"/>
    <property type="evidence" value="ECO:0007669"/>
    <property type="project" value="InterPro"/>
</dbReference>
<dbReference type="SUPFAM" id="SSF69118">
    <property type="entry name" value="AhpD-like"/>
    <property type="match status" value="1"/>
</dbReference>
<name>A0AA41Q2Y4_9ACTN</name>
<keyword evidence="2" id="KW-0560">Oxidoreductase</keyword>
<evidence type="ECO:0000313" key="2">
    <source>
        <dbReference type="EMBL" id="MCF2530588.1"/>
    </source>
</evidence>
<dbReference type="EMBL" id="JAKFHA010000017">
    <property type="protein sequence ID" value="MCF2530588.1"/>
    <property type="molecule type" value="Genomic_DNA"/>
</dbReference>
<dbReference type="Pfam" id="PF02627">
    <property type="entry name" value="CMD"/>
    <property type="match status" value="2"/>
</dbReference>
<accession>A0AA41Q2Y4</accession>
<protein>
    <submittedName>
        <fullName evidence="2">Peroxidase-related enzyme</fullName>
    </submittedName>
</protein>
<comment type="caution">
    <text evidence="2">The sequence shown here is derived from an EMBL/GenBank/DDBJ whole genome shotgun (WGS) entry which is preliminary data.</text>
</comment>
<dbReference type="Gene3D" id="1.20.1290.10">
    <property type="entry name" value="AhpD-like"/>
    <property type="match status" value="1"/>
</dbReference>
<dbReference type="PANTHER" id="PTHR35446:SF2">
    <property type="entry name" value="CARBOXYMUCONOLACTONE DECARBOXYLASE-LIKE DOMAIN-CONTAINING PROTEIN"/>
    <property type="match status" value="1"/>
</dbReference>
<dbReference type="RefSeq" id="WP_235055250.1">
    <property type="nucleotide sequence ID" value="NZ_JAKFHA010000017.1"/>
</dbReference>
<keyword evidence="2" id="KW-0575">Peroxidase</keyword>
<dbReference type="PANTHER" id="PTHR35446">
    <property type="entry name" value="SI:CH211-175M2.5"/>
    <property type="match status" value="1"/>
</dbReference>
<evidence type="ECO:0000259" key="1">
    <source>
        <dbReference type="Pfam" id="PF02627"/>
    </source>
</evidence>
<feature type="domain" description="Carboxymuconolactone decarboxylase-like" evidence="1">
    <location>
        <begin position="91"/>
        <end position="155"/>
    </location>
</feature>
<organism evidence="2 3">
    <name type="scientific">Yinghuangia soli</name>
    <dbReference type="NCBI Taxonomy" id="2908204"/>
    <lineage>
        <taxon>Bacteria</taxon>
        <taxon>Bacillati</taxon>
        <taxon>Actinomycetota</taxon>
        <taxon>Actinomycetes</taxon>
        <taxon>Kitasatosporales</taxon>
        <taxon>Streptomycetaceae</taxon>
        <taxon>Yinghuangia</taxon>
    </lineage>
</organism>
<dbReference type="Proteomes" id="UP001165378">
    <property type="component" value="Unassembled WGS sequence"/>
</dbReference>
<dbReference type="NCBIfam" id="TIGR01926">
    <property type="entry name" value="peroxid_rel"/>
    <property type="match status" value="1"/>
</dbReference>
<reference evidence="2" key="1">
    <citation type="submission" date="2022-01" db="EMBL/GenBank/DDBJ databases">
        <title>Genome-Based Taxonomic Classification of the Phylum Actinobacteria.</title>
        <authorList>
            <person name="Gao Y."/>
        </authorList>
    </citation>
    <scope>NUCLEOTIDE SEQUENCE</scope>
    <source>
        <strain evidence="2">KLBMP 8922</strain>
    </source>
</reference>
<proteinExistence type="predicted"/>
<feature type="domain" description="Carboxymuconolactone decarboxylase-like" evidence="1">
    <location>
        <begin position="21"/>
        <end position="70"/>
    </location>
</feature>
<dbReference type="InterPro" id="IPR029032">
    <property type="entry name" value="AhpD-like"/>
</dbReference>
<sequence>MAHIDLGNQAPGIAALFAYRPETAAPINQLVETLLRGPGTLAPGERELIAAYVSELNDCQVCAPGHSAIAAVQLPGGADLVAQVKADPDRADITPKLRALLHIAALVRESGSAVAAKDIDAAREAGADDREIHDAVLIAAAFSMINRYADALGAAPITDPGMLAGLARRITARGYTG</sequence>
<dbReference type="InterPro" id="IPR010195">
    <property type="entry name" value="Uncharacterised_peroxidase-rel"/>
</dbReference>
<gene>
    <name evidence="2" type="ORF">LZ495_25670</name>
</gene>
<dbReference type="InterPro" id="IPR003779">
    <property type="entry name" value="CMD-like"/>
</dbReference>